<proteinExistence type="inferred from homology"/>
<keyword evidence="8 9" id="KW-0378">Hydrolase</keyword>
<dbReference type="PANTHER" id="PTHR30457:SF12">
    <property type="entry name" value="5'_3'-NUCLEOTIDASE SURE"/>
    <property type="match status" value="1"/>
</dbReference>
<gene>
    <name evidence="9" type="primary">surE</name>
    <name evidence="12" type="ORF">FHS83_000288</name>
</gene>
<dbReference type="GO" id="GO:0008254">
    <property type="term" value="F:3'-nucleotidase activity"/>
    <property type="evidence" value="ECO:0007669"/>
    <property type="project" value="TreeGrafter"/>
</dbReference>
<feature type="binding site" evidence="9">
    <location>
        <position position="107"/>
    </location>
    <ligand>
        <name>a divalent metal cation</name>
        <dbReference type="ChEBI" id="CHEBI:60240"/>
    </ligand>
</feature>
<dbReference type="InterPro" id="IPR030048">
    <property type="entry name" value="SurE"/>
</dbReference>
<dbReference type="EMBL" id="JAASRM010000001">
    <property type="protein sequence ID" value="NIK86970.1"/>
    <property type="molecule type" value="Genomic_DNA"/>
</dbReference>
<dbReference type="PANTHER" id="PTHR30457">
    <property type="entry name" value="5'-NUCLEOTIDASE SURE"/>
    <property type="match status" value="1"/>
</dbReference>
<dbReference type="GO" id="GO:0008253">
    <property type="term" value="F:5'-nucleotidase activity"/>
    <property type="evidence" value="ECO:0007669"/>
    <property type="project" value="UniProtKB-UniRule"/>
</dbReference>
<dbReference type="GO" id="GO:0046872">
    <property type="term" value="F:metal ion binding"/>
    <property type="evidence" value="ECO:0007669"/>
    <property type="project" value="UniProtKB-UniRule"/>
</dbReference>
<keyword evidence="13" id="KW-1185">Reference proteome</keyword>
<evidence type="ECO:0000313" key="12">
    <source>
        <dbReference type="EMBL" id="NIK86970.1"/>
    </source>
</evidence>
<comment type="catalytic activity">
    <reaction evidence="1 9">
        <text>a ribonucleoside 5'-phosphate + H2O = a ribonucleoside + phosphate</text>
        <dbReference type="Rhea" id="RHEA:12484"/>
        <dbReference type="ChEBI" id="CHEBI:15377"/>
        <dbReference type="ChEBI" id="CHEBI:18254"/>
        <dbReference type="ChEBI" id="CHEBI:43474"/>
        <dbReference type="ChEBI" id="CHEBI:58043"/>
        <dbReference type="EC" id="3.1.3.5"/>
    </reaction>
</comment>
<sequence>MTESGGSVVMSEKKLRILVINDDGIRAKGIEILEQIARSLSDDVWVVAPDSEQSGASHSLTLTVPLRLRQIDERHFAVTGTPTDCVMMAAAHLLKDNPPTLVLSGVNRGINAADDVTYSGTIAGAMEGCALGIPSIALSQTYNHQDRRDIHWETAAAHGATVVKKLLENGWPKDVLMNVNFPDCPPEEVSGIEVVAQGVREWQEVVIERRIDMRDNPYFWIGFRRERIVAKPGTDLGALAVKKISVTPLQMNLTDWKVMQGLKHGVDTDFGAPAVPTEDTTGALIPAKERTP</sequence>
<reference evidence="12 13" key="1">
    <citation type="submission" date="2020-03" db="EMBL/GenBank/DDBJ databases">
        <title>Genomic Encyclopedia of Type Strains, Phase IV (KMG-IV): sequencing the most valuable type-strain genomes for metagenomic binning, comparative biology and taxonomic classification.</title>
        <authorList>
            <person name="Goeker M."/>
        </authorList>
    </citation>
    <scope>NUCLEOTIDE SEQUENCE [LARGE SCALE GENOMIC DNA]</scope>
    <source>
        <strain evidence="12 13">DSM 19867</strain>
    </source>
</reference>
<evidence type="ECO:0000256" key="7">
    <source>
        <dbReference type="ARBA" id="ARBA00022741"/>
    </source>
</evidence>
<feature type="binding site" evidence="9">
    <location>
        <position position="54"/>
    </location>
    <ligand>
        <name>a divalent metal cation</name>
        <dbReference type="ChEBI" id="CHEBI:60240"/>
    </ligand>
</feature>
<evidence type="ECO:0000256" key="4">
    <source>
        <dbReference type="ARBA" id="ARBA00011062"/>
    </source>
</evidence>
<name>A0A846MV75_9PROT</name>
<dbReference type="HAMAP" id="MF_00060">
    <property type="entry name" value="SurE"/>
    <property type="match status" value="1"/>
</dbReference>
<feature type="binding site" evidence="9">
    <location>
        <position position="22"/>
    </location>
    <ligand>
        <name>a divalent metal cation</name>
        <dbReference type="ChEBI" id="CHEBI:60240"/>
    </ligand>
</feature>
<dbReference type="SUPFAM" id="SSF64167">
    <property type="entry name" value="SurE-like"/>
    <property type="match status" value="1"/>
</dbReference>
<keyword evidence="6 9" id="KW-0479">Metal-binding</keyword>
<dbReference type="Gene3D" id="3.40.1210.10">
    <property type="entry name" value="Survival protein SurE-like phosphatase/nucleotidase"/>
    <property type="match status" value="1"/>
</dbReference>
<dbReference type="Proteomes" id="UP000570514">
    <property type="component" value="Unassembled WGS sequence"/>
</dbReference>
<dbReference type="GO" id="GO:0000166">
    <property type="term" value="F:nucleotide binding"/>
    <property type="evidence" value="ECO:0007669"/>
    <property type="project" value="UniProtKB-KW"/>
</dbReference>
<comment type="cofactor">
    <cofactor evidence="2">
        <name>Mg(2+)</name>
        <dbReference type="ChEBI" id="CHEBI:18420"/>
    </cofactor>
</comment>
<feature type="region of interest" description="Disordered" evidence="10">
    <location>
        <begin position="270"/>
        <end position="292"/>
    </location>
</feature>
<comment type="subcellular location">
    <subcellularLocation>
        <location evidence="3 9">Cytoplasm</location>
    </subcellularLocation>
</comment>
<accession>A0A846MV75</accession>
<comment type="function">
    <text evidence="9">Nucleotidase that shows phosphatase activity on nucleoside 5'-monophosphates.</text>
</comment>
<comment type="caution">
    <text evidence="12">The sequence shown here is derived from an EMBL/GenBank/DDBJ whole genome shotgun (WGS) entry which is preliminary data.</text>
</comment>
<dbReference type="GO" id="GO:0005737">
    <property type="term" value="C:cytoplasm"/>
    <property type="evidence" value="ECO:0007669"/>
    <property type="project" value="UniProtKB-SubCell"/>
</dbReference>
<dbReference type="InterPro" id="IPR002828">
    <property type="entry name" value="SurE-like_Pase/nucleotidase"/>
</dbReference>
<feature type="domain" description="Survival protein SurE-like phosphatase/nucleotidase" evidence="11">
    <location>
        <begin position="17"/>
        <end position="204"/>
    </location>
</feature>
<dbReference type="InterPro" id="IPR036523">
    <property type="entry name" value="SurE-like_sf"/>
</dbReference>
<evidence type="ECO:0000256" key="2">
    <source>
        <dbReference type="ARBA" id="ARBA00001946"/>
    </source>
</evidence>
<organism evidence="12 13">
    <name type="scientific">Rhizomicrobium palustre</name>
    <dbReference type="NCBI Taxonomy" id="189966"/>
    <lineage>
        <taxon>Bacteria</taxon>
        <taxon>Pseudomonadati</taxon>
        <taxon>Pseudomonadota</taxon>
        <taxon>Alphaproteobacteria</taxon>
        <taxon>Micropepsales</taxon>
        <taxon>Micropepsaceae</taxon>
        <taxon>Rhizomicrobium</taxon>
    </lineage>
</organism>
<dbReference type="NCBIfam" id="NF001490">
    <property type="entry name" value="PRK00346.1-4"/>
    <property type="match status" value="1"/>
</dbReference>
<evidence type="ECO:0000256" key="10">
    <source>
        <dbReference type="SAM" id="MobiDB-lite"/>
    </source>
</evidence>
<dbReference type="FunFam" id="3.40.1210.10:FF:000001">
    <property type="entry name" value="5'/3'-nucleotidase SurE"/>
    <property type="match status" value="1"/>
</dbReference>
<evidence type="ECO:0000256" key="5">
    <source>
        <dbReference type="ARBA" id="ARBA00022490"/>
    </source>
</evidence>
<evidence type="ECO:0000256" key="6">
    <source>
        <dbReference type="ARBA" id="ARBA00022723"/>
    </source>
</evidence>
<evidence type="ECO:0000256" key="3">
    <source>
        <dbReference type="ARBA" id="ARBA00004496"/>
    </source>
</evidence>
<dbReference type="EC" id="3.1.3.5" evidence="9"/>
<comment type="cofactor">
    <cofactor evidence="9">
        <name>a divalent metal cation</name>
        <dbReference type="ChEBI" id="CHEBI:60240"/>
    </cofactor>
    <text evidence="9">Binds 1 divalent metal cation per subunit.</text>
</comment>
<evidence type="ECO:0000313" key="13">
    <source>
        <dbReference type="Proteomes" id="UP000570514"/>
    </source>
</evidence>
<evidence type="ECO:0000256" key="1">
    <source>
        <dbReference type="ARBA" id="ARBA00000815"/>
    </source>
</evidence>
<feature type="binding site" evidence="9">
    <location>
        <position position="23"/>
    </location>
    <ligand>
        <name>a divalent metal cation</name>
        <dbReference type="ChEBI" id="CHEBI:60240"/>
    </ligand>
</feature>
<evidence type="ECO:0000256" key="9">
    <source>
        <dbReference type="HAMAP-Rule" id="MF_00060"/>
    </source>
</evidence>
<keyword evidence="7 9" id="KW-0547">Nucleotide-binding</keyword>
<dbReference type="AlphaFoldDB" id="A0A846MV75"/>
<evidence type="ECO:0000259" key="11">
    <source>
        <dbReference type="Pfam" id="PF01975"/>
    </source>
</evidence>
<protein>
    <recommendedName>
        <fullName evidence="9">5'-nucleotidase SurE</fullName>
        <ecNumber evidence="9">3.1.3.5</ecNumber>
    </recommendedName>
    <alternativeName>
        <fullName evidence="9">Nucleoside 5'-monophosphate phosphohydrolase</fullName>
    </alternativeName>
</protein>
<evidence type="ECO:0000256" key="8">
    <source>
        <dbReference type="ARBA" id="ARBA00022801"/>
    </source>
</evidence>
<dbReference type="Pfam" id="PF01975">
    <property type="entry name" value="SurE"/>
    <property type="match status" value="1"/>
</dbReference>
<keyword evidence="5 9" id="KW-0963">Cytoplasm</keyword>
<comment type="similarity">
    <text evidence="4 9">Belongs to the SurE nucleotidase family.</text>
</comment>
<dbReference type="NCBIfam" id="TIGR00087">
    <property type="entry name" value="surE"/>
    <property type="match status" value="1"/>
</dbReference>
<dbReference type="GO" id="GO:0004309">
    <property type="term" value="F:exopolyphosphatase activity"/>
    <property type="evidence" value="ECO:0007669"/>
    <property type="project" value="TreeGrafter"/>
</dbReference>